<dbReference type="EMBL" id="WBOF01000003">
    <property type="protein sequence ID" value="MQS16587.1"/>
    <property type="molecule type" value="Genomic_DNA"/>
</dbReference>
<dbReference type="Proteomes" id="UP000450000">
    <property type="component" value="Unassembled WGS sequence"/>
</dbReference>
<comment type="caution">
    <text evidence="1">The sequence shown here is derived from an EMBL/GenBank/DDBJ whole genome shotgun (WGS) entry which is preliminary data.</text>
</comment>
<name>A0A6N7L1L4_9ACTN</name>
<dbReference type="RefSeq" id="WP_153467826.1">
    <property type="nucleotide sequence ID" value="NZ_WBOF01000003.1"/>
</dbReference>
<evidence type="ECO:0000313" key="1">
    <source>
        <dbReference type="EMBL" id="MQS16587.1"/>
    </source>
</evidence>
<sequence>MWRRRRHRLIKQTQKRRTRLHAEGLAEFVTLPQAGRAKAWHLTAAGSAVAATFPGARRSDAQAPAAEQLAVRHARSKAHDLGGVARPDVTGPVGLVRARHDRWPALIFRDGP</sequence>
<evidence type="ECO:0000313" key="2">
    <source>
        <dbReference type="Proteomes" id="UP000450000"/>
    </source>
</evidence>
<reference evidence="1 2" key="1">
    <citation type="submission" date="2019-09" db="EMBL/GenBank/DDBJ databases">
        <title>Genome Sequences of Streptomyces kaniharaensis ATCC 21070.</title>
        <authorList>
            <person name="Zhu W."/>
            <person name="De Crecy-Lagard V."/>
            <person name="Richards N.G."/>
        </authorList>
    </citation>
    <scope>NUCLEOTIDE SEQUENCE [LARGE SCALE GENOMIC DNA]</scope>
    <source>
        <strain evidence="1 2">SF-557</strain>
    </source>
</reference>
<proteinExistence type="predicted"/>
<keyword evidence="2" id="KW-1185">Reference proteome</keyword>
<accession>A0A6N7L1L4</accession>
<protein>
    <submittedName>
        <fullName evidence="1">Uncharacterized protein</fullName>
    </submittedName>
</protein>
<gene>
    <name evidence="1" type="ORF">F7Q99_31470</name>
</gene>
<dbReference type="AlphaFoldDB" id="A0A6N7L1L4"/>
<organism evidence="1 2">
    <name type="scientific">Streptomyces kaniharaensis</name>
    <dbReference type="NCBI Taxonomy" id="212423"/>
    <lineage>
        <taxon>Bacteria</taxon>
        <taxon>Bacillati</taxon>
        <taxon>Actinomycetota</taxon>
        <taxon>Actinomycetes</taxon>
        <taxon>Kitasatosporales</taxon>
        <taxon>Streptomycetaceae</taxon>
        <taxon>Streptomyces</taxon>
    </lineage>
</organism>